<evidence type="ECO:0000313" key="4">
    <source>
        <dbReference type="EMBL" id="BBK24400.1"/>
    </source>
</evidence>
<sequence>MDRRQRRTRTAIFKSFSALLSEKPYAKITIQDIIDLANIGRSTFYAHFQTKECLLEEMCGELFDHIIEGVMNDDLPSDSDAHETINGHDPVFCHLLQHIAANTNHTRDLLTSDSSDIFLRFFKQSLDKLIESYLLKNNKLRGQVPESFLVNHISGSFVEMVQWWVRNGMKETPEELDRYFHAVISNII</sequence>
<feature type="DNA-binding region" description="H-T-H motif" evidence="2">
    <location>
        <begin position="29"/>
        <end position="48"/>
    </location>
</feature>
<organism evidence="4 5">
    <name type="scientific">Dialister hominis</name>
    <dbReference type="NCBI Taxonomy" id="2582419"/>
    <lineage>
        <taxon>Bacteria</taxon>
        <taxon>Bacillati</taxon>
        <taxon>Bacillota</taxon>
        <taxon>Negativicutes</taxon>
        <taxon>Veillonellales</taxon>
        <taxon>Veillonellaceae</taxon>
        <taxon>Dialister</taxon>
    </lineage>
</organism>
<dbReference type="GO" id="GO:0003677">
    <property type="term" value="F:DNA binding"/>
    <property type="evidence" value="ECO:0007669"/>
    <property type="project" value="UniProtKB-UniRule"/>
</dbReference>
<dbReference type="InterPro" id="IPR050624">
    <property type="entry name" value="HTH-type_Tx_Regulator"/>
</dbReference>
<keyword evidence="1 2" id="KW-0238">DNA-binding</keyword>
<dbReference type="SUPFAM" id="SSF46689">
    <property type="entry name" value="Homeodomain-like"/>
    <property type="match status" value="1"/>
</dbReference>
<protein>
    <submittedName>
        <fullName evidence="4">TetR family transcriptional regulator</fullName>
    </submittedName>
</protein>
<dbReference type="RefSeq" id="WP_022381805.1">
    <property type="nucleotide sequence ID" value="NZ_AP019697.1"/>
</dbReference>
<evidence type="ECO:0000256" key="2">
    <source>
        <dbReference type="PROSITE-ProRule" id="PRU00335"/>
    </source>
</evidence>
<dbReference type="PROSITE" id="PS50977">
    <property type="entry name" value="HTH_TETR_2"/>
    <property type="match status" value="1"/>
</dbReference>
<evidence type="ECO:0000256" key="1">
    <source>
        <dbReference type="ARBA" id="ARBA00023125"/>
    </source>
</evidence>
<name>A0A8D5A5C5_9FIRM</name>
<evidence type="ECO:0000259" key="3">
    <source>
        <dbReference type="PROSITE" id="PS50977"/>
    </source>
</evidence>
<dbReference type="Proteomes" id="UP000320585">
    <property type="component" value="Chromosome"/>
</dbReference>
<evidence type="ECO:0000313" key="5">
    <source>
        <dbReference type="Proteomes" id="UP000320585"/>
    </source>
</evidence>
<dbReference type="PANTHER" id="PTHR43479">
    <property type="entry name" value="ACREF/ENVCD OPERON REPRESSOR-RELATED"/>
    <property type="match status" value="1"/>
</dbReference>
<dbReference type="KEGG" id="dho:Dia5BBH33_03350"/>
<dbReference type="EMBL" id="AP019697">
    <property type="protein sequence ID" value="BBK24400.1"/>
    <property type="molecule type" value="Genomic_DNA"/>
</dbReference>
<dbReference type="InterPro" id="IPR001647">
    <property type="entry name" value="HTH_TetR"/>
</dbReference>
<reference evidence="5" key="1">
    <citation type="submission" date="2019-05" db="EMBL/GenBank/DDBJ databases">
        <title>Complete genome sequencing of Dialister sp. strain 5BBH33.</title>
        <authorList>
            <person name="Sakamoto M."/>
            <person name="Murakami T."/>
            <person name="Mori H."/>
        </authorList>
    </citation>
    <scope>NUCLEOTIDE SEQUENCE [LARGE SCALE GENOMIC DNA]</scope>
    <source>
        <strain evidence="5">5BBH33</strain>
    </source>
</reference>
<dbReference type="InterPro" id="IPR039532">
    <property type="entry name" value="TetR_C_Firmicutes"/>
</dbReference>
<dbReference type="Gene3D" id="1.10.357.10">
    <property type="entry name" value="Tetracycline Repressor, domain 2"/>
    <property type="match status" value="1"/>
</dbReference>
<dbReference type="OrthoDB" id="9810250at2"/>
<dbReference type="InterPro" id="IPR009057">
    <property type="entry name" value="Homeodomain-like_sf"/>
</dbReference>
<feature type="domain" description="HTH tetR-type" evidence="3">
    <location>
        <begin position="6"/>
        <end position="66"/>
    </location>
</feature>
<dbReference type="Pfam" id="PF00440">
    <property type="entry name" value="TetR_N"/>
    <property type="match status" value="1"/>
</dbReference>
<keyword evidence="5" id="KW-1185">Reference proteome</keyword>
<dbReference type="PANTHER" id="PTHR43479:SF23">
    <property type="entry name" value="HTH TETR-TYPE DOMAIN-CONTAINING PROTEIN"/>
    <property type="match status" value="1"/>
</dbReference>
<dbReference type="AlphaFoldDB" id="A0A8D5A5C5"/>
<proteinExistence type="predicted"/>
<accession>A0A8D5A5C5</accession>
<dbReference type="GeneID" id="92715561"/>
<gene>
    <name evidence="4" type="ORF">Dia5BBH33_03350</name>
</gene>
<dbReference type="Pfam" id="PF14278">
    <property type="entry name" value="TetR_C_8"/>
    <property type="match status" value="1"/>
</dbReference>